<gene>
    <name evidence="1" type="ORF">H4S07_000219</name>
</gene>
<evidence type="ECO:0000313" key="2">
    <source>
        <dbReference type="Proteomes" id="UP001140096"/>
    </source>
</evidence>
<accession>A0ACC1LS30</accession>
<reference evidence="1" key="1">
    <citation type="submission" date="2022-07" db="EMBL/GenBank/DDBJ databases">
        <title>Phylogenomic reconstructions and comparative analyses of Kickxellomycotina fungi.</title>
        <authorList>
            <person name="Reynolds N.K."/>
            <person name="Stajich J.E."/>
            <person name="Barry K."/>
            <person name="Grigoriev I.V."/>
            <person name="Crous P."/>
            <person name="Smith M.E."/>
        </authorList>
    </citation>
    <scope>NUCLEOTIDE SEQUENCE</scope>
    <source>
        <strain evidence="1">CBS 102833</strain>
    </source>
</reference>
<name>A0ACC1LS30_9FUNG</name>
<keyword evidence="2" id="KW-1185">Reference proteome</keyword>
<proteinExistence type="predicted"/>
<dbReference type="EMBL" id="JANBUP010000008">
    <property type="protein sequence ID" value="KAJ2814017.1"/>
    <property type="molecule type" value="Genomic_DNA"/>
</dbReference>
<protein>
    <submittedName>
        <fullName evidence="1">Uncharacterized protein</fullName>
    </submittedName>
</protein>
<sequence length="886" mass="99374">MSISIDETTRHGLRATLPGTREEDCFSWNCDSLDEVKGELAAQVYLQSLIRRHRFDVDTLVEVPLGVERLAWLYEHMRQICVELGFYLVSLHSECTEQGCPVMRASETTYYCAGHGRPRPCSAMGYSIHTLDYAVRQLSSAASFPDRRQVGESSVKHFQSMVRRLYRVFAHAYFHHREVFERQEATTGLCARFVRLARKYELTPESLIIIPELPSTVVDLSRLAPMVPSTEDALEAERAKAAFNVDDMHRFIVDADMRTKVAKVEALMGGEPDTFSLRKVYFMSRQEKMEHALRIGKRLIELLKEGKVTGDEISIADMVLDINGPFGLHRAMFIPTLQNQATEEQQELFLKPALEYKILGCYAQTEIGHGSNVQGLETTCTYVPETDEFEVHSPSVRACKWWIGSLGVTATHAMVMAQLIVGGRSHGPCPVVVPIRSTLDHQALAGVTVGDLGPKFGFNTMDNGFLLLNRVRVPRINLLQRYITVSRDGTVSRPANVDPKVAYGTMVYVRTQIVRNMSQVLAKATTIAVRYTSLRRQFKGSAAALESPVLDYSMVQYRLMPLVAQNYAMLAVSQAFVAHYQECMAELNAGNFAPLKELHATACGLKRWTSDRAVAGIDTCRHVCGGHGFSQFSGLNEFYANSYPNIIWEGDNYVLSQQTARYLVAQVRALRAGTPLAANQTTRYLLRHMPGGKLRPLRVEVAQLDETAAQLNLLAFRAASMAADLVDALDGGRSWNHSLVAVQRLCDAHTDFIVASYFQQHLSTLEAGSPLLPHLNKLATLLCLYTLEQHSADLFRLPTPFTPAMVAQVEKRLAEVIEEVRAQAVPLVDAFGISDFRLNSALGRSDGKVYENYLEWAMEDPLNADPEVRRQWFEKYYKPVLHHSRL</sequence>
<dbReference type="Proteomes" id="UP001140096">
    <property type="component" value="Unassembled WGS sequence"/>
</dbReference>
<comment type="caution">
    <text evidence="1">The sequence shown here is derived from an EMBL/GenBank/DDBJ whole genome shotgun (WGS) entry which is preliminary data.</text>
</comment>
<evidence type="ECO:0000313" key="1">
    <source>
        <dbReference type="EMBL" id="KAJ2814017.1"/>
    </source>
</evidence>
<organism evidence="1 2">
    <name type="scientific">Coemansia furcata</name>
    <dbReference type="NCBI Taxonomy" id="417177"/>
    <lineage>
        <taxon>Eukaryota</taxon>
        <taxon>Fungi</taxon>
        <taxon>Fungi incertae sedis</taxon>
        <taxon>Zoopagomycota</taxon>
        <taxon>Kickxellomycotina</taxon>
        <taxon>Kickxellomycetes</taxon>
        <taxon>Kickxellales</taxon>
        <taxon>Kickxellaceae</taxon>
        <taxon>Coemansia</taxon>
    </lineage>
</organism>